<protein>
    <submittedName>
        <fullName evidence="1">Uncharacterized protein</fullName>
    </submittedName>
</protein>
<organism evidence="1 2">
    <name type="scientific">Paramecium pentaurelia</name>
    <dbReference type="NCBI Taxonomy" id="43138"/>
    <lineage>
        <taxon>Eukaryota</taxon>
        <taxon>Sar</taxon>
        <taxon>Alveolata</taxon>
        <taxon>Ciliophora</taxon>
        <taxon>Intramacronucleata</taxon>
        <taxon>Oligohymenophorea</taxon>
        <taxon>Peniculida</taxon>
        <taxon>Parameciidae</taxon>
        <taxon>Paramecium</taxon>
    </lineage>
</organism>
<dbReference type="Proteomes" id="UP000689195">
    <property type="component" value="Unassembled WGS sequence"/>
</dbReference>
<dbReference type="EMBL" id="CAJJDO010000018">
    <property type="protein sequence ID" value="CAD8148865.1"/>
    <property type="molecule type" value="Genomic_DNA"/>
</dbReference>
<reference evidence="1" key="1">
    <citation type="submission" date="2021-01" db="EMBL/GenBank/DDBJ databases">
        <authorList>
            <consortium name="Genoscope - CEA"/>
            <person name="William W."/>
        </authorList>
    </citation>
    <scope>NUCLEOTIDE SEQUENCE</scope>
</reference>
<dbReference type="OrthoDB" id="289110at2759"/>
<gene>
    <name evidence="1" type="ORF">PPENT_87.1.T0180280</name>
</gene>
<evidence type="ECO:0000313" key="1">
    <source>
        <dbReference type="EMBL" id="CAD8148865.1"/>
    </source>
</evidence>
<keyword evidence="2" id="KW-1185">Reference proteome</keyword>
<accession>A0A8S1T6G6</accession>
<evidence type="ECO:0000313" key="2">
    <source>
        <dbReference type="Proteomes" id="UP000689195"/>
    </source>
</evidence>
<dbReference type="AlphaFoldDB" id="A0A8S1T6G6"/>
<name>A0A8S1T6G6_9CILI</name>
<proteinExistence type="predicted"/>
<comment type="caution">
    <text evidence="1">The sequence shown here is derived from an EMBL/GenBank/DDBJ whole genome shotgun (WGS) entry which is preliminary data.</text>
</comment>
<sequence>MLILFLVYVQGQFTSKLHFHYPNTDKSIAVFTITNKNQIDFTNTTKPIQLFQKSLLENLHIDVKLKEYISVPLKL</sequence>